<sequence>MPGLLVAVSSYAQEADRIVFKFVDAEVAQGGTKVFRGVEADPRYFRNILVTDFDLLKKSDDYCTATLVGPEAVLTAAHCMVDGSGGLRPAAVQIDGKNWDLACMRSDRQKTDWSFDYLLCRLKPPPNAKLLPGDMFFDSVDTRPVTEDEPVLLVGYGCESMSLDADRQIVPGPKSRSFRIGDEKVAKASGASLAILINSDGSEPALCPGDSGGPLMTGITTKSQEAERSVRGINFSVAGGSGNVKYRSTVVALSHPVFADLLKAWRAANPGALVCEIVGDPAKDHKGRCL</sequence>
<feature type="domain" description="Peptidase S1" evidence="1">
    <location>
        <begin position="28"/>
        <end position="265"/>
    </location>
</feature>
<proteinExistence type="predicted"/>
<dbReference type="PRINTS" id="PR00722">
    <property type="entry name" value="CHYMOTRYPSIN"/>
</dbReference>
<keyword evidence="3" id="KW-1185">Reference proteome</keyword>
<dbReference type="Proteomes" id="UP000557392">
    <property type="component" value="Unassembled WGS sequence"/>
</dbReference>
<dbReference type="Gene3D" id="2.40.10.10">
    <property type="entry name" value="Trypsin-like serine proteases"/>
    <property type="match status" value="1"/>
</dbReference>
<evidence type="ECO:0000313" key="2">
    <source>
        <dbReference type="EMBL" id="MBB4097468.1"/>
    </source>
</evidence>
<reference evidence="2 3" key="1">
    <citation type="submission" date="2020-08" db="EMBL/GenBank/DDBJ databases">
        <title>Genomic Encyclopedia of Type Strains, Phase IV (KMG-IV): sequencing the most valuable type-strain genomes for metagenomic binning, comparative biology and taxonomic classification.</title>
        <authorList>
            <person name="Goeker M."/>
        </authorList>
    </citation>
    <scope>NUCLEOTIDE SEQUENCE [LARGE SCALE GENOMIC DNA]</scope>
    <source>
        <strain evidence="2 3">DSM 101806</strain>
    </source>
</reference>
<dbReference type="SUPFAM" id="SSF50494">
    <property type="entry name" value="Trypsin-like serine proteases"/>
    <property type="match status" value="1"/>
</dbReference>
<dbReference type="PROSITE" id="PS00134">
    <property type="entry name" value="TRYPSIN_HIS"/>
    <property type="match status" value="1"/>
</dbReference>
<organism evidence="2 3">
    <name type="scientific">Sphingomonas kyeonggiensis</name>
    <dbReference type="NCBI Taxonomy" id="1268553"/>
    <lineage>
        <taxon>Bacteria</taxon>
        <taxon>Pseudomonadati</taxon>
        <taxon>Pseudomonadota</taxon>
        <taxon>Alphaproteobacteria</taxon>
        <taxon>Sphingomonadales</taxon>
        <taxon>Sphingomonadaceae</taxon>
        <taxon>Sphingomonas</taxon>
    </lineage>
</organism>
<dbReference type="InterPro" id="IPR009003">
    <property type="entry name" value="Peptidase_S1_PA"/>
</dbReference>
<dbReference type="EMBL" id="JACIEH010000001">
    <property type="protein sequence ID" value="MBB4097468.1"/>
    <property type="molecule type" value="Genomic_DNA"/>
</dbReference>
<dbReference type="InterPro" id="IPR001254">
    <property type="entry name" value="Trypsin_dom"/>
</dbReference>
<dbReference type="InterPro" id="IPR001314">
    <property type="entry name" value="Peptidase_S1A"/>
</dbReference>
<comment type="caution">
    <text evidence="2">The sequence shown here is derived from an EMBL/GenBank/DDBJ whole genome shotgun (WGS) entry which is preliminary data.</text>
</comment>
<dbReference type="GO" id="GO:0006508">
    <property type="term" value="P:proteolysis"/>
    <property type="evidence" value="ECO:0007669"/>
    <property type="project" value="InterPro"/>
</dbReference>
<evidence type="ECO:0000313" key="3">
    <source>
        <dbReference type="Proteomes" id="UP000557392"/>
    </source>
</evidence>
<protein>
    <recommendedName>
        <fullName evidence="1">Peptidase S1 domain-containing protein</fullName>
    </recommendedName>
</protein>
<dbReference type="InterPro" id="IPR018114">
    <property type="entry name" value="TRYPSIN_HIS"/>
</dbReference>
<dbReference type="PROSITE" id="PS50240">
    <property type="entry name" value="TRYPSIN_DOM"/>
    <property type="match status" value="1"/>
</dbReference>
<accession>A0A7W6JQ82</accession>
<dbReference type="RefSeq" id="WP_183995127.1">
    <property type="nucleotide sequence ID" value="NZ_JACIEH010000001.1"/>
</dbReference>
<evidence type="ECO:0000259" key="1">
    <source>
        <dbReference type="PROSITE" id="PS50240"/>
    </source>
</evidence>
<dbReference type="InterPro" id="IPR043504">
    <property type="entry name" value="Peptidase_S1_PA_chymotrypsin"/>
</dbReference>
<name>A0A7W6JQ82_9SPHN</name>
<gene>
    <name evidence="2" type="ORF">GGR46_001001</name>
</gene>
<dbReference type="Pfam" id="PF00089">
    <property type="entry name" value="Trypsin"/>
    <property type="match status" value="1"/>
</dbReference>
<dbReference type="AlphaFoldDB" id="A0A7W6JQ82"/>
<dbReference type="GO" id="GO:0004252">
    <property type="term" value="F:serine-type endopeptidase activity"/>
    <property type="evidence" value="ECO:0007669"/>
    <property type="project" value="InterPro"/>
</dbReference>